<proteinExistence type="predicted"/>
<organism evidence="1 2">
    <name type="scientific">Ambrosiozyma monospora</name>
    <name type="common">Yeast</name>
    <name type="synonym">Endomycopsis monosporus</name>
    <dbReference type="NCBI Taxonomy" id="43982"/>
    <lineage>
        <taxon>Eukaryota</taxon>
        <taxon>Fungi</taxon>
        <taxon>Dikarya</taxon>
        <taxon>Ascomycota</taxon>
        <taxon>Saccharomycotina</taxon>
        <taxon>Pichiomycetes</taxon>
        <taxon>Pichiales</taxon>
        <taxon>Pichiaceae</taxon>
        <taxon>Ambrosiozyma</taxon>
    </lineage>
</organism>
<name>A0A9W6YQQ0_AMBMO</name>
<accession>A0A9W6YQQ0</accession>
<sequence>MPVIKSNLIEIYDYPLVINQLELFYDHLKYEVASLPSGSSNLNFQLQQFHDSYESFKLIYKTSNGFRMLRLIPKSHDDDLDPYVRAIIELDSSKLFDEETSLRLIYTVDMIAKRLKQLPQFKFVNIELFRPYKKVLEEMKIIRENHRISRNSSLSSSSTCAKN</sequence>
<protein>
    <submittedName>
        <fullName evidence="1">Unnamed protein product</fullName>
    </submittedName>
</protein>
<comment type="caution">
    <text evidence="1">The sequence shown here is derived from an EMBL/GenBank/DDBJ whole genome shotgun (WGS) entry which is preliminary data.</text>
</comment>
<gene>
    <name evidence="1" type="ORF">Amon01_000044400</name>
</gene>
<dbReference type="AlphaFoldDB" id="A0A9W6YQQ0"/>
<dbReference type="Proteomes" id="UP001165063">
    <property type="component" value="Unassembled WGS sequence"/>
</dbReference>
<evidence type="ECO:0000313" key="2">
    <source>
        <dbReference type="Proteomes" id="UP001165063"/>
    </source>
</evidence>
<keyword evidence="2" id="KW-1185">Reference proteome</keyword>
<evidence type="ECO:0000313" key="1">
    <source>
        <dbReference type="EMBL" id="GMG19402.1"/>
    </source>
</evidence>
<dbReference type="EMBL" id="BSXU01000123">
    <property type="protein sequence ID" value="GMG19402.1"/>
    <property type="molecule type" value="Genomic_DNA"/>
</dbReference>
<reference evidence="1" key="1">
    <citation type="submission" date="2023-04" db="EMBL/GenBank/DDBJ databases">
        <title>Ambrosiozyma monospora NBRC 1965.</title>
        <authorList>
            <person name="Ichikawa N."/>
            <person name="Sato H."/>
            <person name="Tonouchi N."/>
        </authorList>
    </citation>
    <scope>NUCLEOTIDE SEQUENCE</scope>
    <source>
        <strain evidence="1">NBRC 1965</strain>
    </source>
</reference>